<dbReference type="AlphaFoldDB" id="A0A8D8X648"/>
<proteinExistence type="predicted"/>
<dbReference type="EMBL" id="HBUF01261622">
    <property type="protein sequence ID" value="CAG6683030.1"/>
    <property type="molecule type" value="Transcribed_RNA"/>
</dbReference>
<accession>A0A8D8X648</accession>
<dbReference type="EMBL" id="HBUF01641230">
    <property type="protein sequence ID" value="CAG6785004.1"/>
    <property type="molecule type" value="Transcribed_RNA"/>
</dbReference>
<evidence type="ECO:0000313" key="2">
    <source>
        <dbReference type="EMBL" id="CAG6683030.1"/>
    </source>
</evidence>
<keyword evidence="1" id="KW-0812">Transmembrane</keyword>
<name>A0A8D8X648_9HEMI</name>
<protein>
    <submittedName>
        <fullName evidence="2">Uncharacterized protein</fullName>
    </submittedName>
</protein>
<reference evidence="2" key="1">
    <citation type="submission" date="2021-05" db="EMBL/GenBank/DDBJ databases">
        <authorList>
            <person name="Alioto T."/>
            <person name="Alioto T."/>
            <person name="Gomez Garrido J."/>
        </authorList>
    </citation>
    <scope>NUCLEOTIDE SEQUENCE</scope>
</reference>
<feature type="transmembrane region" description="Helical" evidence="1">
    <location>
        <begin position="85"/>
        <end position="103"/>
    </location>
</feature>
<keyword evidence="1" id="KW-0472">Membrane</keyword>
<sequence>MGSSGLAYTCFFVIDKIQFSPNYKFVEYFLLSNESIHSFSLLHFAYSSRQELSTILFKSLMFIKCIPCSSEILTIRRYRHYINEGSIPFVVCTAYYAVFIFIFF</sequence>
<dbReference type="EMBL" id="HBUF01641229">
    <property type="protein sequence ID" value="CAG6785003.1"/>
    <property type="molecule type" value="Transcribed_RNA"/>
</dbReference>
<keyword evidence="1" id="KW-1133">Transmembrane helix</keyword>
<dbReference type="EMBL" id="HBUF01261623">
    <property type="protein sequence ID" value="CAG6683034.1"/>
    <property type="molecule type" value="Transcribed_RNA"/>
</dbReference>
<organism evidence="2">
    <name type="scientific">Cacopsylla melanoneura</name>
    <dbReference type="NCBI Taxonomy" id="428564"/>
    <lineage>
        <taxon>Eukaryota</taxon>
        <taxon>Metazoa</taxon>
        <taxon>Ecdysozoa</taxon>
        <taxon>Arthropoda</taxon>
        <taxon>Hexapoda</taxon>
        <taxon>Insecta</taxon>
        <taxon>Pterygota</taxon>
        <taxon>Neoptera</taxon>
        <taxon>Paraneoptera</taxon>
        <taxon>Hemiptera</taxon>
        <taxon>Sternorrhyncha</taxon>
        <taxon>Psylloidea</taxon>
        <taxon>Psyllidae</taxon>
        <taxon>Psyllinae</taxon>
        <taxon>Cacopsylla</taxon>
    </lineage>
</organism>
<evidence type="ECO:0000256" key="1">
    <source>
        <dbReference type="SAM" id="Phobius"/>
    </source>
</evidence>
<dbReference type="EMBL" id="HBUF01261624">
    <property type="protein sequence ID" value="CAG6683038.1"/>
    <property type="molecule type" value="Transcribed_RNA"/>
</dbReference>